<keyword evidence="3" id="KW-1185">Reference proteome</keyword>
<dbReference type="Pfam" id="PF05686">
    <property type="entry name" value="Glyco_transf_90"/>
    <property type="match status" value="1"/>
</dbReference>
<dbReference type="PANTHER" id="PTHR12203:SF118">
    <property type="entry name" value="BETA-1,2-XYLOSYLTRANSFERASE 1"/>
    <property type="match status" value="1"/>
</dbReference>
<dbReference type="InterPro" id="IPR006598">
    <property type="entry name" value="CAP10"/>
</dbReference>
<comment type="caution">
    <text evidence="2">The sequence shown here is derived from an EMBL/GenBank/DDBJ whole genome shotgun (WGS) entry which is preliminary data.</text>
</comment>
<sequence>MRSKVHPIYQLIRDAREAWDTKLAKQSRSLQEAVETYRKRYSRPPPKGFDRWWKYVLNNNVTLPDEYDQIDRDLLPFRSLSPTDLNRRLDRISKLPGTYTLRVEHGSLATSKLFDEEDIDGAKERVEGQVRLILPIAEYLEDFTAVYWVHDTPSGLISYNHRKELLNYLDEEEYFDENEEIDLTLRGWKAMCPANSPMGVELGSTSAPYDPSNGTRSTYTFIADHYRSMDLCDHPEIVPLHGSLLEKDPAASELSPLFVLSKTTLHSDILGVPVEQLVRGMRDVPWEEKYEDRLLWKGSNTGTYYWKGTSWRDTQRTRLLKLTNDAQGEVEMLSPPKGMNGRPISQGMKKVPLGEANAFYHNLAFTGQPIQCDVTDGTCEELAAEYRFSGLITHDAALHYKYVVDVDGNAWSARFQRLLSAGSLIFKTTIFPEWWTDRMQPWVHYVPIQVDYSDLYDAIAFFRGDTSGEGGEPALAREIANAGREWANTNWKQVDMTSYVFRLYLEWARLLAPKRADMDFVYEQGME</sequence>
<keyword evidence="2" id="KW-0808">Transferase</keyword>
<accession>A0A427XN42</accession>
<dbReference type="OrthoDB" id="541052at2759"/>
<dbReference type="AlphaFoldDB" id="A0A427XN42"/>
<evidence type="ECO:0000313" key="2">
    <source>
        <dbReference type="EMBL" id="RSH80172.1"/>
    </source>
</evidence>
<proteinExistence type="predicted"/>
<dbReference type="Proteomes" id="UP000279259">
    <property type="component" value="Unassembled WGS sequence"/>
</dbReference>
<gene>
    <name evidence="2" type="primary">CAP3_2</name>
    <name evidence="2" type="ORF">EHS25_007277</name>
</gene>
<protein>
    <submittedName>
        <fullName evidence="2">Glycosyltransferase 90 protein</fullName>
    </submittedName>
</protein>
<name>A0A427XN42_9TREE</name>
<reference evidence="2 3" key="1">
    <citation type="submission" date="2018-11" db="EMBL/GenBank/DDBJ databases">
        <title>Genome sequence of Saitozyma podzolica DSM 27192.</title>
        <authorList>
            <person name="Aliyu H."/>
            <person name="Gorte O."/>
            <person name="Ochsenreither K."/>
        </authorList>
    </citation>
    <scope>NUCLEOTIDE SEQUENCE [LARGE SCALE GENOMIC DNA]</scope>
    <source>
        <strain evidence="2 3">DSM 27192</strain>
    </source>
</reference>
<dbReference type="EMBL" id="RSCD01000036">
    <property type="protein sequence ID" value="RSH80172.1"/>
    <property type="molecule type" value="Genomic_DNA"/>
</dbReference>
<dbReference type="STRING" id="1890683.A0A427XN42"/>
<evidence type="ECO:0000313" key="3">
    <source>
        <dbReference type="Proteomes" id="UP000279259"/>
    </source>
</evidence>
<dbReference type="PANTHER" id="PTHR12203">
    <property type="entry name" value="KDEL LYS-ASP-GLU-LEU CONTAINING - RELATED"/>
    <property type="match status" value="1"/>
</dbReference>
<evidence type="ECO:0000259" key="1">
    <source>
        <dbReference type="SMART" id="SM00672"/>
    </source>
</evidence>
<organism evidence="2 3">
    <name type="scientific">Saitozyma podzolica</name>
    <dbReference type="NCBI Taxonomy" id="1890683"/>
    <lineage>
        <taxon>Eukaryota</taxon>
        <taxon>Fungi</taxon>
        <taxon>Dikarya</taxon>
        <taxon>Basidiomycota</taxon>
        <taxon>Agaricomycotina</taxon>
        <taxon>Tremellomycetes</taxon>
        <taxon>Tremellales</taxon>
        <taxon>Trimorphomycetaceae</taxon>
        <taxon>Saitozyma</taxon>
    </lineage>
</organism>
<dbReference type="SMART" id="SM00672">
    <property type="entry name" value="CAP10"/>
    <property type="match status" value="1"/>
</dbReference>
<dbReference type="GO" id="GO:0016740">
    <property type="term" value="F:transferase activity"/>
    <property type="evidence" value="ECO:0007669"/>
    <property type="project" value="UniProtKB-KW"/>
</dbReference>
<dbReference type="InterPro" id="IPR051091">
    <property type="entry name" value="O-Glucosyltr/Glycosyltrsf_90"/>
</dbReference>
<feature type="domain" description="Glycosyl transferase CAP10" evidence="1">
    <location>
        <begin position="221"/>
        <end position="514"/>
    </location>
</feature>